<evidence type="ECO:0000256" key="1">
    <source>
        <dbReference type="SAM" id="Phobius"/>
    </source>
</evidence>
<keyword evidence="1" id="KW-1133">Transmembrane helix</keyword>
<protein>
    <submittedName>
        <fullName evidence="2">Uncharacterized protein</fullName>
    </submittedName>
</protein>
<dbReference type="Proteomes" id="UP001371456">
    <property type="component" value="Unassembled WGS sequence"/>
</dbReference>
<organism evidence="2 3">
    <name type="scientific">Solanum bulbocastanum</name>
    <name type="common">Wild potato</name>
    <dbReference type="NCBI Taxonomy" id="147425"/>
    <lineage>
        <taxon>Eukaryota</taxon>
        <taxon>Viridiplantae</taxon>
        <taxon>Streptophyta</taxon>
        <taxon>Embryophyta</taxon>
        <taxon>Tracheophyta</taxon>
        <taxon>Spermatophyta</taxon>
        <taxon>Magnoliopsida</taxon>
        <taxon>eudicotyledons</taxon>
        <taxon>Gunneridae</taxon>
        <taxon>Pentapetalae</taxon>
        <taxon>asterids</taxon>
        <taxon>lamiids</taxon>
        <taxon>Solanales</taxon>
        <taxon>Solanaceae</taxon>
        <taxon>Solanoideae</taxon>
        <taxon>Solaneae</taxon>
        <taxon>Solanum</taxon>
    </lineage>
</organism>
<evidence type="ECO:0000313" key="3">
    <source>
        <dbReference type="Proteomes" id="UP001371456"/>
    </source>
</evidence>
<comment type="caution">
    <text evidence="2">The sequence shown here is derived from an EMBL/GenBank/DDBJ whole genome shotgun (WGS) entry which is preliminary data.</text>
</comment>
<dbReference type="EMBL" id="JBANQN010000005">
    <property type="protein sequence ID" value="KAK6789342.1"/>
    <property type="molecule type" value="Genomic_DNA"/>
</dbReference>
<keyword evidence="1" id="KW-0472">Membrane</keyword>
<keyword evidence="3" id="KW-1185">Reference proteome</keyword>
<feature type="transmembrane region" description="Helical" evidence="1">
    <location>
        <begin position="40"/>
        <end position="61"/>
    </location>
</feature>
<sequence length="66" mass="6943">MSHAPVAAFGDIEMQDAPVVALYAHVVAQGALVATHDARLITQILFAFSLSGMYITMIASVDNAPL</sequence>
<gene>
    <name evidence="2" type="ORF">RDI58_013141</name>
</gene>
<dbReference type="AlphaFoldDB" id="A0AAN8YEC7"/>
<evidence type="ECO:0000313" key="2">
    <source>
        <dbReference type="EMBL" id="KAK6789342.1"/>
    </source>
</evidence>
<proteinExistence type="predicted"/>
<keyword evidence="1" id="KW-0812">Transmembrane</keyword>
<name>A0AAN8YEC7_SOLBU</name>
<accession>A0AAN8YEC7</accession>
<reference evidence="2 3" key="1">
    <citation type="submission" date="2024-02" db="EMBL/GenBank/DDBJ databases">
        <title>de novo genome assembly of Solanum bulbocastanum strain 11H21.</title>
        <authorList>
            <person name="Hosaka A.J."/>
        </authorList>
    </citation>
    <scope>NUCLEOTIDE SEQUENCE [LARGE SCALE GENOMIC DNA]</scope>
    <source>
        <tissue evidence="2">Young leaves</tissue>
    </source>
</reference>